<name>A0A4R7NSM0_9GAMM</name>
<dbReference type="Gene3D" id="3.20.20.70">
    <property type="entry name" value="Aldolase class I"/>
    <property type="match status" value="1"/>
</dbReference>
<reference evidence="5 6" key="1">
    <citation type="submission" date="2019-03" db="EMBL/GenBank/DDBJ databases">
        <title>Genomic Encyclopedia of Type Strains, Phase IV (KMG-IV): sequencing the most valuable type-strain genomes for metagenomic binning, comparative biology and taxonomic classification.</title>
        <authorList>
            <person name="Goeker M."/>
        </authorList>
    </citation>
    <scope>NUCLEOTIDE SEQUENCE [LARGE SCALE GENOMIC DNA]</scope>
    <source>
        <strain evidence="5 6">DSM 6770</strain>
    </source>
</reference>
<dbReference type="CDD" id="cd02933">
    <property type="entry name" value="OYE_like_FMN"/>
    <property type="match status" value="1"/>
</dbReference>
<feature type="domain" description="NADH:flavin oxidoreductase/NADH oxidase N-terminal" evidence="4">
    <location>
        <begin position="7"/>
        <end position="333"/>
    </location>
</feature>
<protein>
    <submittedName>
        <fullName evidence="5">N-ethylmaleimide reductase</fullName>
    </submittedName>
</protein>
<dbReference type="InterPro" id="IPR001155">
    <property type="entry name" value="OxRdtase_FMN_N"/>
</dbReference>
<dbReference type="SUPFAM" id="SSF51395">
    <property type="entry name" value="FMN-linked oxidoreductases"/>
    <property type="match status" value="1"/>
</dbReference>
<dbReference type="Proteomes" id="UP000295380">
    <property type="component" value="Unassembled WGS sequence"/>
</dbReference>
<dbReference type="OrthoDB" id="8523426at2"/>
<evidence type="ECO:0000313" key="5">
    <source>
        <dbReference type="EMBL" id="TDU24045.1"/>
    </source>
</evidence>
<accession>A0A4R7NSM0</accession>
<comment type="similarity">
    <text evidence="2">Belongs to the NADH:flavin oxidoreductase/NADH oxidase family.</text>
</comment>
<dbReference type="GO" id="GO:0016628">
    <property type="term" value="F:oxidoreductase activity, acting on the CH-CH group of donors, NAD or NADP as acceptor"/>
    <property type="evidence" value="ECO:0007669"/>
    <property type="project" value="UniProtKB-ARBA"/>
</dbReference>
<dbReference type="InterPro" id="IPR045247">
    <property type="entry name" value="Oye-like"/>
</dbReference>
<dbReference type="PANTHER" id="PTHR22893">
    <property type="entry name" value="NADH OXIDOREDUCTASE-RELATED"/>
    <property type="match status" value="1"/>
</dbReference>
<dbReference type="GO" id="GO:0010181">
    <property type="term" value="F:FMN binding"/>
    <property type="evidence" value="ECO:0007669"/>
    <property type="project" value="InterPro"/>
</dbReference>
<dbReference type="InterPro" id="IPR013785">
    <property type="entry name" value="Aldolase_TIM"/>
</dbReference>
<comment type="caution">
    <text evidence="5">The sequence shown here is derived from an EMBL/GenBank/DDBJ whole genome shotgun (WGS) entry which is preliminary data.</text>
</comment>
<keyword evidence="3" id="KW-0560">Oxidoreductase</keyword>
<dbReference type="EMBL" id="SOBR01000002">
    <property type="protein sequence ID" value="TDU24045.1"/>
    <property type="molecule type" value="Genomic_DNA"/>
</dbReference>
<dbReference type="RefSeq" id="WP_133695711.1">
    <property type="nucleotide sequence ID" value="NZ_SOBR01000002.1"/>
</dbReference>
<dbReference type="GO" id="GO:0005829">
    <property type="term" value="C:cytosol"/>
    <property type="evidence" value="ECO:0007669"/>
    <property type="project" value="TreeGrafter"/>
</dbReference>
<organism evidence="5 6">
    <name type="scientific">Chromohalobacter marismortui</name>
    <dbReference type="NCBI Taxonomy" id="42055"/>
    <lineage>
        <taxon>Bacteria</taxon>
        <taxon>Pseudomonadati</taxon>
        <taxon>Pseudomonadota</taxon>
        <taxon>Gammaproteobacteria</taxon>
        <taxon>Oceanospirillales</taxon>
        <taxon>Halomonadaceae</taxon>
        <taxon>Chromohalobacter</taxon>
    </lineage>
</organism>
<gene>
    <name evidence="5" type="ORF">C8E00_102548</name>
</gene>
<evidence type="ECO:0000256" key="2">
    <source>
        <dbReference type="ARBA" id="ARBA00005979"/>
    </source>
</evidence>
<proteinExistence type="inferred from homology"/>
<dbReference type="AlphaFoldDB" id="A0A4R7NSM0"/>
<dbReference type="FunFam" id="3.20.20.70:FF:000059">
    <property type="entry name" value="N-ethylmaleimide reductase, FMN-linked"/>
    <property type="match status" value="1"/>
</dbReference>
<dbReference type="Pfam" id="PF00724">
    <property type="entry name" value="Oxidored_FMN"/>
    <property type="match status" value="1"/>
</dbReference>
<keyword evidence="6" id="KW-1185">Reference proteome</keyword>
<sequence>MTRSIAFTPARFGAIDVANRFVMAPMSRNRATPEGLATPLMAEYYAQRATAGLIVTEGVQPSAVGQGFMNTPGLHSEAQITAWRQVTEAVHAKGGKIVVQLMHAGRIGHPSLYPDRHASIAPSAIAAQGQAFTPEGPKDYPTPRAMSEADINQAIAEHAQAARNAMEAGFDGIEIHAGNGFLIHQFMAENCNQRTDGYGRGIKGRVRFALEVIDACVQAIGARRVGVRISPYNPFNDIIEGNTPELYKALLERIPEDLAYLHIMEANNRPQTEAIRAMWRGPLILNPHADATAWPATPSILKTLFDTDLADGVCFGALFLANPDLVSRIRLSAPLNSVDETTFYGGGARGYTDYPTLEQCASIA</sequence>
<evidence type="ECO:0000259" key="4">
    <source>
        <dbReference type="Pfam" id="PF00724"/>
    </source>
</evidence>
<evidence type="ECO:0000256" key="3">
    <source>
        <dbReference type="ARBA" id="ARBA00023002"/>
    </source>
</evidence>
<dbReference type="PANTHER" id="PTHR22893:SF91">
    <property type="entry name" value="NADPH DEHYDROGENASE 2-RELATED"/>
    <property type="match status" value="1"/>
</dbReference>
<evidence type="ECO:0000313" key="6">
    <source>
        <dbReference type="Proteomes" id="UP000295380"/>
    </source>
</evidence>
<evidence type="ECO:0000256" key="1">
    <source>
        <dbReference type="ARBA" id="ARBA00001917"/>
    </source>
</evidence>
<comment type="cofactor">
    <cofactor evidence="1">
        <name>FMN</name>
        <dbReference type="ChEBI" id="CHEBI:58210"/>
    </cofactor>
</comment>